<name>A0A9D4Z091_CHLVU</name>
<keyword evidence="4" id="KW-1185">Reference proteome</keyword>
<reference evidence="3" key="2">
    <citation type="submission" date="2020-11" db="EMBL/GenBank/DDBJ databases">
        <authorList>
            <person name="Cecchin M."/>
            <person name="Marcolungo L."/>
            <person name="Rossato M."/>
            <person name="Girolomoni L."/>
            <person name="Cosentino E."/>
            <person name="Cuine S."/>
            <person name="Li-Beisson Y."/>
            <person name="Delledonne M."/>
            <person name="Ballottari M."/>
        </authorList>
    </citation>
    <scope>NUCLEOTIDE SEQUENCE</scope>
    <source>
        <strain evidence="3">211/11P</strain>
        <tissue evidence="3">Whole cell</tissue>
    </source>
</reference>
<feature type="region of interest" description="Disordered" evidence="1">
    <location>
        <begin position="212"/>
        <end position="246"/>
    </location>
</feature>
<evidence type="ECO:0000259" key="2">
    <source>
        <dbReference type="PROSITE" id="PS00036"/>
    </source>
</evidence>
<protein>
    <recommendedName>
        <fullName evidence="2">BZIP domain-containing protein</fullName>
    </recommendedName>
</protein>
<feature type="compositionally biased region" description="Low complexity" evidence="1">
    <location>
        <begin position="216"/>
        <end position="243"/>
    </location>
</feature>
<evidence type="ECO:0000313" key="3">
    <source>
        <dbReference type="EMBL" id="KAI3435673.1"/>
    </source>
</evidence>
<feature type="region of interest" description="Disordered" evidence="1">
    <location>
        <begin position="31"/>
        <end position="65"/>
    </location>
</feature>
<reference evidence="3" key="1">
    <citation type="journal article" date="2019" name="Plant J.">
        <title>Chlorella vulgaris genome assembly and annotation reveals the molecular basis for metabolic acclimation to high light conditions.</title>
        <authorList>
            <person name="Cecchin M."/>
            <person name="Marcolungo L."/>
            <person name="Rossato M."/>
            <person name="Girolomoni L."/>
            <person name="Cosentino E."/>
            <person name="Cuine S."/>
            <person name="Li-Beisson Y."/>
            <person name="Delledonne M."/>
            <person name="Ballottari M."/>
        </authorList>
    </citation>
    <scope>NUCLEOTIDE SEQUENCE</scope>
    <source>
        <strain evidence="3">211/11P</strain>
    </source>
</reference>
<proteinExistence type="predicted"/>
<evidence type="ECO:0000313" key="4">
    <source>
        <dbReference type="Proteomes" id="UP001055712"/>
    </source>
</evidence>
<organism evidence="3 4">
    <name type="scientific">Chlorella vulgaris</name>
    <name type="common">Green alga</name>
    <dbReference type="NCBI Taxonomy" id="3077"/>
    <lineage>
        <taxon>Eukaryota</taxon>
        <taxon>Viridiplantae</taxon>
        <taxon>Chlorophyta</taxon>
        <taxon>core chlorophytes</taxon>
        <taxon>Trebouxiophyceae</taxon>
        <taxon>Chlorellales</taxon>
        <taxon>Chlorellaceae</taxon>
        <taxon>Chlorella clade</taxon>
        <taxon>Chlorella</taxon>
    </lineage>
</organism>
<accession>A0A9D4Z091</accession>
<sequence length="547" mass="59914">MQQGAGQHQAAPFSGLSVEGLASLMFSASNGTAAHPAPQAAPTLPYAPTAEQTHGQSGQHAGGLQVPAAQGSWLQPDSPWGDGGVAAGTTYSGRLDPATMAAKLSAAREKNRLAQQRFRERQREKQKAAGEQYEVLQEQIVEMEDENAQLQRQYRIYEKVLAVRDAMLETFTSLHPTSSSSQQQPRPQQQQPMSVAAQGLADAIEQLPSEGEMEMEAATPAAAPLRAEQQQRQQQQGQQQGQQLEVLASEGSQDADFGQMASNSCGSRASFDSLRRVHPLAEQHRSGTSSQLDGSALREVNSIPPASDAAVLARVDAMTDPEHLLDYYRQWQAELSMSYVAASAAGFDEKSVEEVVRVQDRMMQLWWHISQLKPAYLCYLAHAALPENSSSFPLWREIAEEVLPQMDDTRRAILRRSWTNYSKRMAKISVGVSRWVQRLQAYAVQPPSGLVTNANRALELLEITSHMAAAVNEEYIASMEFVAEQARATTALQKAFMNHASAPFFPDVMTIDYHILALDSQQRQARAQDVAAEPGLLLEGSDATAMT</sequence>
<feature type="compositionally biased region" description="Low complexity" evidence="1">
    <location>
        <begin position="176"/>
        <end position="192"/>
    </location>
</feature>
<feature type="compositionally biased region" description="Basic and acidic residues" evidence="1">
    <location>
        <begin position="106"/>
        <end position="126"/>
    </location>
</feature>
<feature type="compositionally biased region" description="Polar residues" evidence="1">
    <location>
        <begin position="50"/>
        <end position="59"/>
    </location>
</feature>
<feature type="domain" description="BZIP" evidence="2">
    <location>
        <begin position="108"/>
        <end position="121"/>
    </location>
</feature>
<dbReference type="Proteomes" id="UP001055712">
    <property type="component" value="Unassembled WGS sequence"/>
</dbReference>
<comment type="caution">
    <text evidence="3">The sequence shown here is derived from an EMBL/GenBank/DDBJ whole genome shotgun (WGS) entry which is preliminary data.</text>
</comment>
<dbReference type="OrthoDB" id="10464554at2759"/>
<feature type="region of interest" description="Disordered" evidence="1">
    <location>
        <begin position="174"/>
        <end position="198"/>
    </location>
</feature>
<dbReference type="AlphaFoldDB" id="A0A9D4Z091"/>
<feature type="compositionally biased region" description="Low complexity" evidence="1">
    <location>
        <begin position="33"/>
        <end position="42"/>
    </location>
</feature>
<dbReference type="GO" id="GO:0003700">
    <property type="term" value="F:DNA-binding transcription factor activity"/>
    <property type="evidence" value="ECO:0007669"/>
    <property type="project" value="InterPro"/>
</dbReference>
<gene>
    <name evidence="3" type="ORF">D9Q98_001731</name>
</gene>
<dbReference type="EMBL" id="SIDB01000002">
    <property type="protein sequence ID" value="KAI3435673.1"/>
    <property type="molecule type" value="Genomic_DNA"/>
</dbReference>
<evidence type="ECO:0000256" key="1">
    <source>
        <dbReference type="SAM" id="MobiDB-lite"/>
    </source>
</evidence>
<feature type="region of interest" description="Disordered" evidence="1">
    <location>
        <begin position="104"/>
        <end position="126"/>
    </location>
</feature>
<dbReference type="PROSITE" id="PS00036">
    <property type="entry name" value="BZIP_BASIC"/>
    <property type="match status" value="1"/>
</dbReference>
<dbReference type="InterPro" id="IPR004827">
    <property type="entry name" value="bZIP"/>
</dbReference>
<dbReference type="CDD" id="cd14686">
    <property type="entry name" value="bZIP"/>
    <property type="match status" value="1"/>
</dbReference>